<keyword evidence="2" id="KW-1185">Reference proteome</keyword>
<organism evidence="1 2">
    <name type="scientific">Candidatus Methanocrinis natronophilus</name>
    <dbReference type="NCBI Taxonomy" id="3033396"/>
    <lineage>
        <taxon>Archaea</taxon>
        <taxon>Methanobacteriati</taxon>
        <taxon>Methanobacteriota</taxon>
        <taxon>Stenosarchaea group</taxon>
        <taxon>Methanomicrobia</taxon>
        <taxon>Methanotrichales</taxon>
        <taxon>Methanotrichaceae</taxon>
        <taxon>Methanocrinis</taxon>
    </lineage>
</organism>
<protein>
    <submittedName>
        <fullName evidence="1">Uncharacterized protein</fullName>
    </submittedName>
</protein>
<gene>
    <name evidence="1" type="ORF">P0O15_08900</name>
</gene>
<name>A0ABT5X9C0_9EURY</name>
<comment type="caution">
    <text evidence="1">The sequence shown here is derived from an EMBL/GenBank/DDBJ whole genome shotgun (WGS) entry which is preliminary data.</text>
</comment>
<dbReference type="RefSeq" id="WP_316967013.1">
    <property type="nucleotide sequence ID" value="NZ_JARFPK010000033.1"/>
</dbReference>
<evidence type="ECO:0000313" key="1">
    <source>
        <dbReference type="EMBL" id="MDF0591276.1"/>
    </source>
</evidence>
<dbReference type="EMBL" id="JARFPK010000033">
    <property type="protein sequence ID" value="MDF0591276.1"/>
    <property type="molecule type" value="Genomic_DNA"/>
</dbReference>
<sequence length="116" mass="12559">MPSSFSSSRGLGRDAVTGRTSILYPSSFLNLASSMLIKDSDSSAETRILTRMSFLSKLLFQTPFTGLSQTPRTGSIQMPSNCWPPLVRTRSSPSLSPSGMTISINLSVKLSPVEDR</sequence>
<dbReference type="Proteomes" id="UP001220010">
    <property type="component" value="Unassembled WGS sequence"/>
</dbReference>
<proteinExistence type="predicted"/>
<accession>A0ABT5X9C0</accession>
<reference evidence="1 2" key="1">
    <citation type="submission" date="2023-03" db="EMBL/GenBank/DDBJ databases">
        <title>WGS of Methanotrichaceae archaeon Mx.</title>
        <authorList>
            <person name="Sorokin D.Y."/>
            <person name="Merkel A.Y."/>
        </authorList>
    </citation>
    <scope>NUCLEOTIDE SEQUENCE [LARGE SCALE GENOMIC DNA]</scope>
    <source>
        <strain evidence="1 2">Mx</strain>
    </source>
</reference>
<evidence type="ECO:0000313" key="2">
    <source>
        <dbReference type="Proteomes" id="UP001220010"/>
    </source>
</evidence>